<evidence type="ECO:0000256" key="4">
    <source>
        <dbReference type="RuleBase" id="RU003704"/>
    </source>
</evidence>
<evidence type="ECO:0000313" key="7">
    <source>
        <dbReference type="EMBL" id="MCM2390834.1"/>
    </source>
</evidence>
<dbReference type="Proteomes" id="UP001431429">
    <property type="component" value="Unassembled WGS sequence"/>
</dbReference>
<dbReference type="InterPro" id="IPR052700">
    <property type="entry name" value="Carb_kinase_PfkB-like"/>
</dbReference>
<name>A0ABT0US90_9ACTN</name>
<keyword evidence="3 4" id="KW-0418">Kinase</keyword>
<dbReference type="Pfam" id="PF00294">
    <property type="entry name" value="PfkB"/>
    <property type="match status" value="1"/>
</dbReference>
<dbReference type="GO" id="GO:0016301">
    <property type="term" value="F:kinase activity"/>
    <property type="evidence" value="ECO:0007669"/>
    <property type="project" value="UniProtKB-KW"/>
</dbReference>
<dbReference type="PANTHER" id="PTHR43320:SF3">
    <property type="entry name" value="CARBOHYDRATE KINASE PFKB DOMAIN-CONTAINING PROTEIN"/>
    <property type="match status" value="1"/>
</dbReference>
<feature type="domain" description="Carbohydrate kinase PfkB" evidence="6">
    <location>
        <begin position="42"/>
        <end position="332"/>
    </location>
</feature>
<dbReference type="PRINTS" id="PR00990">
    <property type="entry name" value="RIBOKINASE"/>
</dbReference>
<dbReference type="InterPro" id="IPR011611">
    <property type="entry name" value="PfkB_dom"/>
</dbReference>
<dbReference type="InterPro" id="IPR029056">
    <property type="entry name" value="Ribokinase-like"/>
</dbReference>
<keyword evidence="2 4" id="KW-0808">Transferase</keyword>
<proteinExistence type="inferred from homology"/>
<dbReference type="SUPFAM" id="SSF53613">
    <property type="entry name" value="Ribokinase-like"/>
    <property type="match status" value="1"/>
</dbReference>
<dbReference type="RefSeq" id="WP_250921168.1">
    <property type="nucleotide sequence ID" value="NZ_JAMQAW010000026.1"/>
</dbReference>
<feature type="compositionally biased region" description="Basic and acidic residues" evidence="5">
    <location>
        <begin position="1"/>
        <end position="10"/>
    </location>
</feature>
<dbReference type="InterPro" id="IPR002139">
    <property type="entry name" value="Ribo/fructo_kinase"/>
</dbReference>
<keyword evidence="8" id="KW-1185">Reference proteome</keyword>
<accession>A0ABT0US90</accession>
<evidence type="ECO:0000256" key="5">
    <source>
        <dbReference type="SAM" id="MobiDB-lite"/>
    </source>
</evidence>
<dbReference type="EMBL" id="JAMQAW010000026">
    <property type="protein sequence ID" value="MCM2390834.1"/>
    <property type="molecule type" value="Genomic_DNA"/>
</dbReference>
<dbReference type="Gene3D" id="3.40.1190.20">
    <property type="match status" value="1"/>
</dbReference>
<dbReference type="PROSITE" id="PS00584">
    <property type="entry name" value="PFKB_KINASES_2"/>
    <property type="match status" value="1"/>
</dbReference>
<organism evidence="7 8">
    <name type="scientific">Streptomyces albipurpureus</name>
    <dbReference type="NCBI Taxonomy" id="2897419"/>
    <lineage>
        <taxon>Bacteria</taxon>
        <taxon>Bacillati</taxon>
        <taxon>Actinomycetota</taxon>
        <taxon>Actinomycetes</taxon>
        <taxon>Kitasatosporales</taxon>
        <taxon>Streptomycetaceae</taxon>
        <taxon>Streptomyces</taxon>
    </lineage>
</organism>
<evidence type="ECO:0000313" key="8">
    <source>
        <dbReference type="Proteomes" id="UP001431429"/>
    </source>
</evidence>
<evidence type="ECO:0000256" key="2">
    <source>
        <dbReference type="ARBA" id="ARBA00022679"/>
    </source>
</evidence>
<dbReference type="InterPro" id="IPR002173">
    <property type="entry name" value="Carboh/pur_kinase_PfkB_CS"/>
</dbReference>
<comment type="similarity">
    <text evidence="1 4">Belongs to the carbohydrate kinase PfkB family.</text>
</comment>
<protein>
    <submittedName>
        <fullName evidence="7">PfkB family carbohydrate kinase</fullName>
    </submittedName>
</protein>
<sequence length="344" mass="34604">MSSGGTDEKGGTAVDEVPSHRTGGRQDPRAALSVGSPEPSALLVIGEVVTDVLARHSTDLVRGTDTAARISILPGGAGANVACWAAYCGVADVRLLGRVGPDETGWHESVLRSAGVRPLLIRDAEAPTATVIVLIDATAEGTLLSDSGAALRIGPEDWSPSLLDGVGHLHLSGYLYFSDTGRRLARVATQSARSRGISVSVDPASAGFIEAVGVDRLLNAYGDVDVLIPNADEACLLTGLPDPTDATLALSGLVPLAVVTLGAKGALVAGSGQLIASVPPHTARSLDSTGAGDAFTGAFLAARQSGADAARAAAAGCRAGAQAVTVVGARPPRKAPAASPRQPR</sequence>
<feature type="region of interest" description="Disordered" evidence="5">
    <location>
        <begin position="1"/>
        <end position="35"/>
    </location>
</feature>
<evidence type="ECO:0000259" key="6">
    <source>
        <dbReference type="Pfam" id="PF00294"/>
    </source>
</evidence>
<comment type="caution">
    <text evidence="7">The sequence shown here is derived from an EMBL/GenBank/DDBJ whole genome shotgun (WGS) entry which is preliminary data.</text>
</comment>
<reference evidence="7" key="1">
    <citation type="submission" date="2022-06" db="EMBL/GenBank/DDBJ databases">
        <title>Genome public.</title>
        <authorList>
            <person name="Sun Q."/>
        </authorList>
    </citation>
    <scope>NUCLEOTIDE SEQUENCE</scope>
    <source>
        <strain evidence="7">CWNU-1</strain>
    </source>
</reference>
<dbReference type="PANTHER" id="PTHR43320">
    <property type="entry name" value="SUGAR KINASE"/>
    <property type="match status" value="1"/>
</dbReference>
<gene>
    <name evidence="7" type="ORF">NBG84_21450</name>
</gene>
<evidence type="ECO:0000256" key="1">
    <source>
        <dbReference type="ARBA" id="ARBA00010688"/>
    </source>
</evidence>
<evidence type="ECO:0000256" key="3">
    <source>
        <dbReference type="ARBA" id="ARBA00022777"/>
    </source>
</evidence>